<feature type="region of interest" description="Disordered" evidence="1">
    <location>
        <begin position="106"/>
        <end position="125"/>
    </location>
</feature>
<evidence type="ECO:0000256" key="1">
    <source>
        <dbReference type="SAM" id="MobiDB-lite"/>
    </source>
</evidence>
<organism evidence="2 3">
    <name type="scientific">Serendipita vermifera MAFF 305830</name>
    <dbReference type="NCBI Taxonomy" id="933852"/>
    <lineage>
        <taxon>Eukaryota</taxon>
        <taxon>Fungi</taxon>
        <taxon>Dikarya</taxon>
        <taxon>Basidiomycota</taxon>
        <taxon>Agaricomycotina</taxon>
        <taxon>Agaricomycetes</taxon>
        <taxon>Sebacinales</taxon>
        <taxon>Serendipitaceae</taxon>
        <taxon>Serendipita</taxon>
    </lineage>
</organism>
<keyword evidence="3" id="KW-1185">Reference proteome</keyword>
<evidence type="ECO:0000313" key="3">
    <source>
        <dbReference type="Proteomes" id="UP000054097"/>
    </source>
</evidence>
<dbReference type="HOGENOM" id="CLU_1994012_0_0_1"/>
<feature type="compositionally biased region" description="Low complexity" evidence="1">
    <location>
        <begin position="53"/>
        <end position="67"/>
    </location>
</feature>
<feature type="region of interest" description="Disordered" evidence="1">
    <location>
        <begin position="1"/>
        <end position="84"/>
    </location>
</feature>
<feature type="compositionally biased region" description="Polar residues" evidence="1">
    <location>
        <begin position="106"/>
        <end position="115"/>
    </location>
</feature>
<sequence length="125" mass="13874">MSNVGNIHPPRASTLCDQRGPGAPNTCLQERKGQANKPSRPKLNLRVRRNRVRPSVSSRSPRSRGPVDSLDQVAPREKLNNAPKNNLCFCGLDESLWAYLNKGDLSSSFEVTPSRNLPPKQKESQ</sequence>
<accession>A0A0C3AUE7</accession>
<protein>
    <submittedName>
        <fullName evidence="2">Uncharacterized protein</fullName>
    </submittedName>
</protein>
<evidence type="ECO:0000313" key="2">
    <source>
        <dbReference type="EMBL" id="KIM22901.1"/>
    </source>
</evidence>
<dbReference type="Proteomes" id="UP000054097">
    <property type="component" value="Unassembled WGS sequence"/>
</dbReference>
<dbReference type="AlphaFoldDB" id="A0A0C3AUE7"/>
<name>A0A0C3AUE7_SERVB</name>
<feature type="compositionally biased region" description="Basic residues" evidence="1">
    <location>
        <begin position="39"/>
        <end position="52"/>
    </location>
</feature>
<gene>
    <name evidence="2" type="ORF">M408DRAFT_277138</name>
</gene>
<proteinExistence type="predicted"/>
<dbReference type="EMBL" id="KN824346">
    <property type="protein sequence ID" value="KIM22901.1"/>
    <property type="molecule type" value="Genomic_DNA"/>
</dbReference>
<reference evidence="2 3" key="1">
    <citation type="submission" date="2014-04" db="EMBL/GenBank/DDBJ databases">
        <authorList>
            <consortium name="DOE Joint Genome Institute"/>
            <person name="Kuo A."/>
            <person name="Zuccaro A."/>
            <person name="Kohler A."/>
            <person name="Nagy L.G."/>
            <person name="Floudas D."/>
            <person name="Copeland A."/>
            <person name="Barry K.W."/>
            <person name="Cichocki N."/>
            <person name="Veneault-Fourrey C."/>
            <person name="LaButti K."/>
            <person name="Lindquist E.A."/>
            <person name="Lipzen A."/>
            <person name="Lundell T."/>
            <person name="Morin E."/>
            <person name="Murat C."/>
            <person name="Sun H."/>
            <person name="Tunlid A."/>
            <person name="Henrissat B."/>
            <person name="Grigoriev I.V."/>
            <person name="Hibbett D.S."/>
            <person name="Martin F."/>
            <person name="Nordberg H.P."/>
            <person name="Cantor M.N."/>
            <person name="Hua S.X."/>
        </authorList>
    </citation>
    <scope>NUCLEOTIDE SEQUENCE [LARGE SCALE GENOMIC DNA]</scope>
    <source>
        <strain evidence="2 3">MAFF 305830</strain>
    </source>
</reference>
<reference evidence="3" key="2">
    <citation type="submission" date="2015-01" db="EMBL/GenBank/DDBJ databases">
        <title>Evolutionary Origins and Diversification of the Mycorrhizal Mutualists.</title>
        <authorList>
            <consortium name="DOE Joint Genome Institute"/>
            <consortium name="Mycorrhizal Genomics Consortium"/>
            <person name="Kohler A."/>
            <person name="Kuo A."/>
            <person name="Nagy L.G."/>
            <person name="Floudas D."/>
            <person name="Copeland A."/>
            <person name="Barry K.W."/>
            <person name="Cichocki N."/>
            <person name="Veneault-Fourrey C."/>
            <person name="LaButti K."/>
            <person name="Lindquist E.A."/>
            <person name="Lipzen A."/>
            <person name="Lundell T."/>
            <person name="Morin E."/>
            <person name="Murat C."/>
            <person name="Riley R."/>
            <person name="Ohm R."/>
            <person name="Sun H."/>
            <person name="Tunlid A."/>
            <person name="Henrissat B."/>
            <person name="Grigoriev I.V."/>
            <person name="Hibbett D.S."/>
            <person name="Martin F."/>
        </authorList>
    </citation>
    <scope>NUCLEOTIDE SEQUENCE [LARGE SCALE GENOMIC DNA]</scope>
    <source>
        <strain evidence="3">MAFF 305830</strain>
    </source>
</reference>